<dbReference type="VEuPathDB" id="FungiDB:BO71DRAFT_427403"/>
<name>A0A319DI37_9EURO</name>
<organism evidence="2 3">
    <name type="scientific">Aspergillus ellipticus CBS 707.79</name>
    <dbReference type="NCBI Taxonomy" id="1448320"/>
    <lineage>
        <taxon>Eukaryota</taxon>
        <taxon>Fungi</taxon>
        <taxon>Dikarya</taxon>
        <taxon>Ascomycota</taxon>
        <taxon>Pezizomycotina</taxon>
        <taxon>Eurotiomycetes</taxon>
        <taxon>Eurotiomycetidae</taxon>
        <taxon>Eurotiales</taxon>
        <taxon>Aspergillaceae</taxon>
        <taxon>Aspergillus</taxon>
        <taxon>Aspergillus subgen. Circumdati</taxon>
    </lineage>
</organism>
<dbReference type="EMBL" id="KZ825828">
    <property type="protein sequence ID" value="PYH97195.1"/>
    <property type="molecule type" value="Genomic_DNA"/>
</dbReference>
<evidence type="ECO:0000256" key="1">
    <source>
        <dbReference type="SAM" id="MobiDB-lite"/>
    </source>
</evidence>
<gene>
    <name evidence="2" type="ORF">BO71DRAFT_427403</name>
</gene>
<evidence type="ECO:0000313" key="3">
    <source>
        <dbReference type="Proteomes" id="UP000247810"/>
    </source>
</evidence>
<keyword evidence="3" id="KW-1185">Reference proteome</keyword>
<dbReference type="AlphaFoldDB" id="A0A319DI37"/>
<feature type="compositionally biased region" description="Polar residues" evidence="1">
    <location>
        <begin position="134"/>
        <end position="147"/>
    </location>
</feature>
<proteinExistence type="predicted"/>
<reference evidence="2 3" key="1">
    <citation type="submission" date="2018-02" db="EMBL/GenBank/DDBJ databases">
        <title>The genomes of Aspergillus section Nigri reveals drivers in fungal speciation.</title>
        <authorList>
            <consortium name="DOE Joint Genome Institute"/>
            <person name="Vesth T.C."/>
            <person name="Nybo J."/>
            <person name="Theobald S."/>
            <person name="Brandl J."/>
            <person name="Frisvad J.C."/>
            <person name="Nielsen K.F."/>
            <person name="Lyhne E.K."/>
            <person name="Kogle M.E."/>
            <person name="Kuo A."/>
            <person name="Riley R."/>
            <person name="Clum A."/>
            <person name="Nolan M."/>
            <person name="Lipzen A."/>
            <person name="Salamov A."/>
            <person name="Henrissat B."/>
            <person name="Wiebenga A."/>
            <person name="De vries R.P."/>
            <person name="Grigoriev I.V."/>
            <person name="Mortensen U.H."/>
            <person name="Andersen M.R."/>
            <person name="Baker S.E."/>
        </authorList>
    </citation>
    <scope>NUCLEOTIDE SEQUENCE [LARGE SCALE GENOMIC DNA]</scope>
    <source>
        <strain evidence="2 3">CBS 707.79</strain>
    </source>
</reference>
<protein>
    <submittedName>
        <fullName evidence="2">Uncharacterized protein</fullName>
    </submittedName>
</protein>
<sequence>MPSECLSHASFVAVDEYLSQVGRSVARVQAPHRCVVQPTRSQGAGHPDGSMAAVADEDFKPGHFCLTGTLHILTDSHRVNSTGPSILQTAGLINGADMKTMSLLPREPTILSRYRRRMGTGGAGQEVDERDGSQGAQLRQNGQNISWGEYTENSNLKQYHSPERSSSSSLHNPSSWKGLEADVNVIDLTQFEQLGAF</sequence>
<dbReference type="Proteomes" id="UP000247810">
    <property type="component" value="Unassembled WGS sequence"/>
</dbReference>
<evidence type="ECO:0000313" key="2">
    <source>
        <dbReference type="EMBL" id="PYH97195.1"/>
    </source>
</evidence>
<accession>A0A319DI37</accession>
<feature type="region of interest" description="Disordered" evidence="1">
    <location>
        <begin position="118"/>
        <end position="147"/>
    </location>
</feature>